<keyword evidence="1" id="KW-0812">Transmembrane</keyword>
<evidence type="ECO:0000313" key="2">
    <source>
        <dbReference type="EMBL" id="CUS53705.1"/>
    </source>
</evidence>
<evidence type="ECO:0000256" key="1">
    <source>
        <dbReference type="SAM" id="Phobius"/>
    </source>
</evidence>
<proteinExistence type="predicted"/>
<keyword evidence="1" id="KW-0472">Membrane</keyword>
<organism evidence="2">
    <name type="scientific">hydrothermal vent metagenome</name>
    <dbReference type="NCBI Taxonomy" id="652676"/>
    <lineage>
        <taxon>unclassified sequences</taxon>
        <taxon>metagenomes</taxon>
        <taxon>ecological metagenomes</taxon>
    </lineage>
</organism>
<keyword evidence="1" id="KW-1133">Transmembrane helix</keyword>
<name>A0A160TSL6_9ZZZZ</name>
<reference evidence="2" key="1">
    <citation type="submission" date="2015-10" db="EMBL/GenBank/DDBJ databases">
        <authorList>
            <person name="Gilbert D.G."/>
        </authorList>
    </citation>
    <scope>NUCLEOTIDE SEQUENCE</scope>
</reference>
<protein>
    <submittedName>
        <fullName evidence="2">Uncharacterized protein</fullName>
    </submittedName>
</protein>
<sequence length="66" mass="7463">MIGEGLFLDVLLLIVVFAVATIAFVRALFYWKRGNGMKDRILMLVLFVVSAYATVSFWLFVADMIS</sequence>
<dbReference type="AlphaFoldDB" id="A0A160TSL6"/>
<gene>
    <name evidence="2" type="ORF">MGWOODY_XGa2836</name>
</gene>
<dbReference type="EMBL" id="CZRL01000098">
    <property type="protein sequence ID" value="CUS53705.1"/>
    <property type="molecule type" value="Genomic_DNA"/>
</dbReference>
<feature type="transmembrane region" description="Helical" evidence="1">
    <location>
        <begin position="41"/>
        <end position="61"/>
    </location>
</feature>
<accession>A0A160TSL6</accession>
<feature type="transmembrane region" description="Helical" evidence="1">
    <location>
        <begin position="6"/>
        <end position="29"/>
    </location>
</feature>